<dbReference type="EMBL" id="CP091139">
    <property type="protein sequence ID" value="UUT34437.1"/>
    <property type="molecule type" value="Genomic_DNA"/>
</dbReference>
<dbReference type="PRINTS" id="PR00038">
    <property type="entry name" value="HTHLUXR"/>
</dbReference>
<evidence type="ECO:0000256" key="2">
    <source>
        <dbReference type="ARBA" id="ARBA00023125"/>
    </source>
</evidence>
<dbReference type="Proteomes" id="UP001054811">
    <property type="component" value="Chromosome"/>
</dbReference>
<dbReference type="Gene3D" id="1.10.10.10">
    <property type="entry name" value="Winged helix-like DNA-binding domain superfamily/Winged helix DNA-binding domain"/>
    <property type="match status" value="1"/>
</dbReference>
<dbReference type="PANTHER" id="PTHR44688:SF16">
    <property type="entry name" value="DNA-BINDING TRANSCRIPTIONAL ACTIVATOR DEVR_DOSR"/>
    <property type="match status" value="1"/>
</dbReference>
<name>A0ABY5NGZ8_9MICO</name>
<accession>A0ABY5NGZ8</accession>
<proteinExistence type="predicted"/>
<dbReference type="InterPro" id="IPR036388">
    <property type="entry name" value="WH-like_DNA-bd_sf"/>
</dbReference>
<dbReference type="PANTHER" id="PTHR44688">
    <property type="entry name" value="DNA-BINDING TRANSCRIPTIONAL ACTIVATOR DEVR_DOSR"/>
    <property type="match status" value="1"/>
</dbReference>
<gene>
    <name evidence="5" type="ORF">L2X98_27980</name>
</gene>
<dbReference type="InterPro" id="IPR016032">
    <property type="entry name" value="Sig_transdc_resp-reg_C-effctor"/>
</dbReference>
<dbReference type="InterPro" id="IPR000792">
    <property type="entry name" value="Tscrpt_reg_LuxR_C"/>
</dbReference>
<sequence>MPARSRFDLILAEVRVRAAAGDRTGAVRIALAGTTHAGADGIEQFTVYRAQLKYLAALQGGDAALLAPELAADAAACESELVALIADAVSALAASDPTTLARIGERFEQRGLRLEAMDAATAAARLLREDGQAARAARLETRALRLARQCGVEMPRSPTGRLRLSRREQEVAALAAEGRANAEIAQRLTLSVRTVESHLYQAFGKLGCERREDLAAALSPTPDRPETFSEF</sequence>
<dbReference type="RefSeq" id="WP_259610960.1">
    <property type="nucleotide sequence ID" value="NZ_CP091139.2"/>
</dbReference>
<evidence type="ECO:0000313" key="5">
    <source>
        <dbReference type="EMBL" id="UUT34437.1"/>
    </source>
</evidence>
<dbReference type="Pfam" id="PF00196">
    <property type="entry name" value="GerE"/>
    <property type="match status" value="1"/>
</dbReference>
<keyword evidence="3" id="KW-0804">Transcription</keyword>
<keyword evidence="6" id="KW-1185">Reference proteome</keyword>
<evidence type="ECO:0000259" key="4">
    <source>
        <dbReference type="PROSITE" id="PS50043"/>
    </source>
</evidence>
<dbReference type="CDD" id="cd06170">
    <property type="entry name" value="LuxR_C_like"/>
    <property type="match status" value="1"/>
</dbReference>
<organism evidence="5 6">
    <name type="scientific">Microbacterium elymi</name>
    <dbReference type="NCBI Taxonomy" id="2909587"/>
    <lineage>
        <taxon>Bacteria</taxon>
        <taxon>Bacillati</taxon>
        <taxon>Actinomycetota</taxon>
        <taxon>Actinomycetes</taxon>
        <taxon>Micrococcales</taxon>
        <taxon>Microbacteriaceae</taxon>
        <taxon>Microbacterium</taxon>
    </lineage>
</organism>
<feature type="domain" description="HTH luxR-type" evidence="4">
    <location>
        <begin position="157"/>
        <end position="222"/>
    </location>
</feature>
<evidence type="ECO:0000256" key="1">
    <source>
        <dbReference type="ARBA" id="ARBA00023015"/>
    </source>
</evidence>
<dbReference type="PROSITE" id="PS50043">
    <property type="entry name" value="HTH_LUXR_2"/>
    <property type="match status" value="1"/>
</dbReference>
<dbReference type="SUPFAM" id="SSF46894">
    <property type="entry name" value="C-terminal effector domain of the bipartite response regulators"/>
    <property type="match status" value="1"/>
</dbReference>
<keyword evidence="1" id="KW-0805">Transcription regulation</keyword>
<reference evidence="5" key="1">
    <citation type="submission" date="2022-01" db="EMBL/GenBank/DDBJ databases">
        <title>Microbacterium eymi and Microbacterium rhizovicinus sp. nov., isolated from the rhizospheric soil of Elymus tsukushiensis, a plant native to the Dokdo Islands, Republic of Korea.</title>
        <authorList>
            <person name="Hwang Y.J."/>
        </authorList>
    </citation>
    <scope>NUCLEOTIDE SEQUENCE</scope>
    <source>
        <strain evidence="5">KUDC0405</strain>
    </source>
</reference>
<keyword evidence="2" id="KW-0238">DNA-binding</keyword>
<evidence type="ECO:0000313" key="6">
    <source>
        <dbReference type="Proteomes" id="UP001054811"/>
    </source>
</evidence>
<dbReference type="SMART" id="SM00421">
    <property type="entry name" value="HTH_LUXR"/>
    <property type="match status" value="1"/>
</dbReference>
<protein>
    <submittedName>
        <fullName evidence="5">Helix-turn-helix transcriptional regulator</fullName>
    </submittedName>
</protein>
<evidence type="ECO:0000256" key="3">
    <source>
        <dbReference type="ARBA" id="ARBA00023163"/>
    </source>
</evidence>